<protein>
    <submittedName>
        <fullName evidence="1">Arginine transporter</fullName>
    </submittedName>
</protein>
<accession>A0A3N2R7V1</accession>
<sequence>MHRLLLVLAVLALASCGGGGSRPTGEVGQACMSAGRSAATPRLCSCIDQVAGRTLSRAEQRETARYIRDPEKLQEMKLDDRPRAEEMWRTYDRFVNAARTACG</sequence>
<evidence type="ECO:0000313" key="2">
    <source>
        <dbReference type="Proteomes" id="UP000268016"/>
    </source>
</evidence>
<gene>
    <name evidence="1" type="ORF">EAT49_04300</name>
</gene>
<reference evidence="1 2" key="1">
    <citation type="submission" date="2018-10" db="EMBL/GenBank/DDBJ databases">
        <title>Histidinibacterium lentulum gen. nov., sp. nov., a marine bacterium from the culture broth of Picochlorum sp. 122.</title>
        <authorList>
            <person name="Wang G."/>
        </authorList>
    </citation>
    <scope>NUCLEOTIDE SEQUENCE [LARGE SCALE GENOMIC DNA]</scope>
    <source>
        <strain evidence="1 2">B17</strain>
    </source>
</reference>
<dbReference type="Proteomes" id="UP000268016">
    <property type="component" value="Unassembled WGS sequence"/>
</dbReference>
<dbReference type="EMBL" id="RDRB01000002">
    <property type="protein sequence ID" value="ROU03525.1"/>
    <property type="molecule type" value="Genomic_DNA"/>
</dbReference>
<dbReference type="RefSeq" id="WP_123641058.1">
    <property type="nucleotide sequence ID" value="NZ_ML119082.1"/>
</dbReference>
<dbReference type="OrthoDB" id="7659053at2"/>
<comment type="caution">
    <text evidence="1">The sequence shown here is derived from an EMBL/GenBank/DDBJ whole genome shotgun (WGS) entry which is preliminary data.</text>
</comment>
<name>A0A3N2R7V1_9RHOB</name>
<keyword evidence="2" id="KW-1185">Reference proteome</keyword>
<dbReference type="AlphaFoldDB" id="A0A3N2R7V1"/>
<dbReference type="PROSITE" id="PS51257">
    <property type="entry name" value="PROKAR_LIPOPROTEIN"/>
    <property type="match status" value="1"/>
</dbReference>
<proteinExistence type="predicted"/>
<organism evidence="1 2">
    <name type="scientific">Histidinibacterium lentulum</name>
    <dbReference type="NCBI Taxonomy" id="2480588"/>
    <lineage>
        <taxon>Bacteria</taxon>
        <taxon>Pseudomonadati</taxon>
        <taxon>Pseudomonadota</taxon>
        <taxon>Alphaproteobacteria</taxon>
        <taxon>Rhodobacterales</taxon>
        <taxon>Paracoccaceae</taxon>
        <taxon>Histidinibacterium</taxon>
    </lineage>
</organism>
<evidence type="ECO:0000313" key="1">
    <source>
        <dbReference type="EMBL" id="ROU03525.1"/>
    </source>
</evidence>